<organism evidence="1">
    <name type="scientific">Anguilla anguilla</name>
    <name type="common">European freshwater eel</name>
    <name type="synonym">Muraena anguilla</name>
    <dbReference type="NCBI Taxonomy" id="7936"/>
    <lineage>
        <taxon>Eukaryota</taxon>
        <taxon>Metazoa</taxon>
        <taxon>Chordata</taxon>
        <taxon>Craniata</taxon>
        <taxon>Vertebrata</taxon>
        <taxon>Euteleostomi</taxon>
        <taxon>Actinopterygii</taxon>
        <taxon>Neopterygii</taxon>
        <taxon>Teleostei</taxon>
        <taxon>Anguilliformes</taxon>
        <taxon>Anguillidae</taxon>
        <taxon>Anguilla</taxon>
    </lineage>
</organism>
<reference evidence="1" key="1">
    <citation type="submission" date="2014-11" db="EMBL/GenBank/DDBJ databases">
        <authorList>
            <person name="Amaro Gonzalez C."/>
        </authorList>
    </citation>
    <scope>NUCLEOTIDE SEQUENCE</scope>
</reference>
<sequence>MSVVVHLSCMHNYVNYFGFDKRIHYDKYKREIQYER</sequence>
<name>A0A0E9T612_ANGAN</name>
<evidence type="ECO:0000313" key="1">
    <source>
        <dbReference type="EMBL" id="JAH48113.1"/>
    </source>
</evidence>
<protein>
    <submittedName>
        <fullName evidence="1">Uncharacterized protein</fullName>
    </submittedName>
</protein>
<reference evidence="1" key="2">
    <citation type="journal article" date="2015" name="Fish Shellfish Immunol.">
        <title>Early steps in the European eel (Anguilla anguilla)-Vibrio vulnificus interaction in the gills: Role of the RtxA13 toxin.</title>
        <authorList>
            <person name="Callol A."/>
            <person name="Pajuelo D."/>
            <person name="Ebbesson L."/>
            <person name="Teles M."/>
            <person name="MacKenzie S."/>
            <person name="Amaro C."/>
        </authorList>
    </citation>
    <scope>NUCLEOTIDE SEQUENCE</scope>
</reference>
<dbReference type="AlphaFoldDB" id="A0A0E9T612"/>
<dbReference type="EMBL" id="GBXM01060464">
    <property type="protein sequence ID" value="JAH48113.1"/>
    <property type="molecule type" value="Transcribed_RNA"/>
</dbReference>
<proteinExistence type="predicted"/>
<accession>A0A0E9T612</accession>